<dbReference type="EC" id="3.4.23.-" evidence="1"/>
<dbReference type="CDD" id="cd05483">
    <property type="entry name" value="retropepsin_like_bacteria"/>
    <property type="match status" value="1"/>
</dbReference>
<dbReference type="SUPFAM" id="SSF50630">
    <property type="entry name" value="Acid proteases"/>
    <property type="match status" value="1"/>
</dbReference>
<comment type="caution">
    <text evidence="1">The sequence shown here is derived from an EMBL/GenBank/DDBJ whole genome shotgun (WGS) entry which is preliminary data.</text>
</comment>
<protein>
    <submittedName>
        <fullName evidence="1">TIGR02281 family clan AA aspartic protease</fullName>
        <ecNumber evidence="1">3.4.23.-</ecNumber>
    </submittedName>
</protein>
<dbReference type="Proteomes" id="UP000317839">
    <property type="component" value="Unassembled WGS sequence"/>
</dbReference>
<keyword evidence="1" id="KW-0378">Hydrolase</keyword>
<proteinExistence type="predicted"/>
<dbReference type="NCBIfam" id="TIGR02281">
    <property type="entry name" value="clan_AA_DTGA"/>
    <property type="match status" value="1"/>
</dbReference>
<dbReference type="PROSITE" id="PS00141">
    <property type="entry name" value="ASP_PROTEASE"/>
    <property type="match status" value="1"/>
</dbReference>
<keyword evidence="1" id="KW-0645">Protease</keyword>
<gene>
    <name evidence="1" type="ORF">FLL45_19710</name>
</gene>
<dbReference type="Gene3D" id="2.40.70.10">
    <property type="entry name" value="Acid Proteases"/>
    <property type="match status" value="1"/>
</dbReference>
<sequence length="157" mass="17370">MIIIAWVLGLGLLTWIFADWEEAQYNPNQDISNSYQDGNSTVSLTRNRWGHYIFNGKINNQEVTFLVDTGATEVAVPGAMQKQLGLISGRSKLVQTANGTTRAYSTELDSLAIGNIRMNNVKASIVPNMEGNEILLGMSVLKHLEFSQKGNQLILKQ</sequence>
<dbReference type="InterPro" id="IPR001969">
    <property type="entry name" value="Aspartic_peptidase_AS"/>
</dbReference>
<dbReference type="OrthoDB" id="185963at2"/>
<reference evidence="1 2" key="1">
    <citation type="submission" date="2019-06" db="EMBL/GenBank/DDBJ databases">
        <title>Draft genome of Aliikangiella marina GYP-15.</title>
        <authorList>
            <person name="Wang G."/>
        </authorList>
    </citation>
    <scope>NUCLEOTIDE SEQUENCE [LARGE SCALE GENOMIC DNA]</scope>
    <source>
        <strain evidence="1 2">GYP-15</strain>
    </source>
</reference>
<dbReference type="Pfam" id="PF13975">
    <property type="entry name" value="gag-asp_proteas"/>
    <property type="match status" value="1"/>
</dbReference>
<accession>A0A545T3A3</accession>
<dbReference type="InterPro" id="IPR021109">
    <property type="entry name" value="Peptidase_aspartic_dom_sf"/>
</dbReference>
<evidence type="ECO:0000313" key="1">
    <source>
        <dbReference type="EMBL" id="TQV71689.1"/>
    </source>
</evidence>
<evidence type="ECO:0000313" key="2">
    <source>
        <dbReference type="Proteomes" id="UP000317839"/>
    </source>
</evidence>
<dbReference type="GO" id="GO:0004190">
    <property type="term" value="F:aspartic-type endopeptidase activity"/>
    <property type="evidence" value="ECO:0007669"/>
    <property type="project" value="InterPro"/>
</dbReference>
<dbReference type="AlphaFoldDB" id="A0A545T3A3"/>
<name>A0A545T3A3_9GAMM</name>
<dbReference type="EMBL" id="VIKR01000006">
    <property type="protein sequence ID" value="TQV71689.1"/>
    <property type="molecule type" value="Genomic_DNA"/>
</dbReference>
<dbReference type="GO" id="GO:0006508">
    <property type="term" value="P:proteolysis"/>
    <property type="evidence" value="ECO:0007669"/>
    <property type="project" value="UniProtKB-KW"/>
</dbReference>
<dbReference type="InterPro" id="IPR034122">
    <property type="entry name" value="Retropepsin-like_bacterial"/>
</dbReference>
<keyword evidence="2" id="KW-1185">Reference proteome</keyword>
<dbReference type="InterPro" id="IPR011969">
    <property type="entry name" value="Clan_AA_Asp_peptidase_C"/>
</dbReference>
<organism evidence="1 2">
    <name type="scientific">Aliikangiella marina</name>
    <dbReference type="NCBI Taxonomy" id="1712262"/>
    <lineage>
        <taxon>Bacteria</taxon>
        <taxon>Pseudomonadati</taxon>
        <taxon>Pseudomonadota</taxon>
        <taxon>Gammaproteobacteria</taxon>
        <taxon>Oceanospirillales</taxon>
        <taxon>Pleioneaceae</taxon>
        <taxon>Aliikangiella</taxon>
    </lineage>
</organism>